<evidence type="ECO:0000313" key="10">
    <source>
        <dbReference type="Proteomes" id="UP001369815"/>
    </source>
</evidence>
<dbReference type="GO" id="GO:0008094">
    <property type="term" value="F:ATP-dependent activity, acting on DNA"/>
    <property type="evidence" value="ECO:0007669"/>
    <property type="project" value="TreeGrafter"/>
</dbReference>
<dbReference type="SUPFAM" id="SSF52540">
    <property type="entry name" value="P-loop containing nucleoside triphosphate hydrolases"/>
    <property type="match status" value="2"/>
</dbReference>
<dbReference type="Gene3D" id="3.40.50.150">
    <property type="entry name" value="Vaccinia Virus protein VP39"/>
    <property type="match status" value="1"/>
</dbReference>
<dbReference type="InterPro" id="IPR050628">
    <property type="entry name" value="SNF2_RAD54_helicase_TF"/>
</dbReference>
<proteinExistence type="predicted"/>
<feature type="compositionally biased region" description="Acidic residues" evidence="7">
    <location>
        <begin position="50"/>
        <end position="82"/>
    </location>
</feature>
<reference evidence="9 10" key="1">
    <citation type="journal article" date="2024" name="Front Chem Biol">
        <title>Unveiling the potential of Daldinia eschscholtzii MFLUCC 19-0629 through bioactivity and bioinformatics studies for enhanced sustainable agriculture production.</title>
        <authorList>
            <person name="Brooks S."/>
            <person name="Weaver J.A."/>
            <person name="Klomchit A."/>
            <person name="Alharthi S.A."/>
            <person name="Onlamun T."/>
            <person name="Nurani R."/>
            <person name="Vong T.K."/>
            <person name="Alberti F."/>
            <person name="Greco C."/>
        </authorList>
    </citation>
    <scope>NUCLEOTIDE SEQUENCE [LARGE SCALE GENOMIC DNA]</scope>
    <source>
        <strain evidence="9">MFLUCC 19-0629</strain>
    </source>
</reference>
<dbReference type="SUPFAM" id="SSF53335">
    <property type="entry name" value="S-adenosyl-L-methionine-dependent methyltransferases"/>
    <property type="match status" value="1"/>
</dbReference>
<dbReference type="InterPro" id="IPR000330">
    <property type="entry name" value="SNF2_N"/>
</dbReference>
<dbReference type="GO" id="GO:0005634">
    <property type="term" value="C:nucleus"/>
    <property type="evidence" value="ECO:0007669"/>
    <property type="project" value="TreeGrafter"/>
</dbReference>
<dbReference type="Gene3D" id="3.40.50.10810">
    <property type="entry name" value="Tandem AAA-ATPase domain"/>
    <property type="match status" value="1"/>
</dbReference>
<keyword evidence="1" id="KW-0489">Methyltransferase</keyword>
<sequence>MPPKRAGAPRKVAASSSGARKRANEDPPQGVASKRSKNSSEAKRQKQASEEPEDPEESENSEAPPEDEDFEDLDNFDEEDIDSDPRNGLNQSLPPISNVYAAFQDIARRSQELLDGNSHVYLRVATLCSGTESPIFALKMLEEAFDRMQPGRQFLKFSHVFSAEIEPFKQAYIARNTEGAIIFNNVLDFIDPKDLKAPTAMGALEKIPGDIDILIAGCSCVDFSTLNTQKHKDYSNDVVAIGNDLLKDIEKRCMGNGYNASFFEVVDEAFTSLLKNINHMGTSGQTFFSMLKYVRDHRPKVVILENVMGAPWKQTSDIWFPFIGYKAVFVKADTKDYYIPQTRNRNYLLAIDKKLFGEEAANEIANRWYDLMKDLVRRASAPVNSWLLSPTHPLTERARQDDSEKALNPTYDAEWERSKARAILVREKEGLGHGHPLTNWSLTQPGQPYDRMDRLVILTQSKRVLDCIDINHLRALKAGYDSRFKNRIHDLSQNIDRTHINTAFGITGCITPAGIHWVTDQCRLLSGYEMLGLQGLPLNRLQFATEVQQELRDLAGNAMTTTVVGTALVAALRAIQRSSLGLNGVFPNALKITEEKINRRVTESKLRELSGFSTTTIEPFQGLSLREFIKKCRKYCFCNGSAKYSTDDFLECKICSIIRCKWCAGNPPHDFRPIKRPSNFLLLVEVEQEVMQFLPSTIVDLVSAEYETDFSPEMTIIGYPSVMNHLAHTTFYFRSTHVTEVVTVCYGDDKAFESAYGEEFRNELKLDHIRLEQPVAKATIKEGVSSIIPTPDSWQFWCFKRANFEVEIDKNSSTLQVKKIKVNGCFFPAGFAEDLRAAYGKFYHKPGCDAPEDSLHAVDGKKLFLFKECTRTRTPEKDSYIISEECRLLETYEYRPVLLRFAANLNFLKLESGTKTHEARVDGFWVNPQIASHTFPSSMANRKNLDRFRVPSSKCFIIHEEDPNQQVLGEALFVRDKHCDQYGVIGKYEFLTNATRDWVTVGKVDLPLLNDFVSHVNVKLAGLESLEVSFRMADIDSWVKKLGDWRIKVDVRDSPFGQLPRAQWLQVAKAQGIKWVQHRDSNAMAAFESYVKNQVPPFEVRVKVHPTLLKDIQLGYTGESSYGDQFVAVVQYLINHKALGYQAAAYLPPTRNSGAKVTAYALVERNAVLHENVQVHSDGSAKHSFVPFRESLKSLEGFSIPQDISNRMRIKMKSFGGKLSKFQSQSLGWTLWREMYEPEFTEREIEEETVPDLKLRLVGRVERKARHRGGILADQVGYGKTIVMLALMHCQKDFDEDQSLKLRAAKNPHRIHLKASLILVPYHLVDQWAKEAKDFLGIPWKKIITIKSLEELRDGRSLERFKEFQKARVIIVNLECIANPAYYQNLAKLAGSLDPPSDNFKETNFQRRPFEDWYVDSAPAAGDHAGKLLRVGLGNWVHAGKLKTLYHEIEGRREAAEKVYRDFSENYQGSVTTEAIPIAPEEPKVSLRFTSPQQLIPVFIDDESKGKKKKDSPKLEEFYHVLEAFTFARVVYDEFSYEGFFSTLFVSNLQAYSTWTLSATPPTRDLASVCYTAKHFNVHVARPIRRRQGMPRITNGPVLEDRSNVEDIRIPKFVSDQTIRERHQQGMEFLQRFASSNPLDQDLSGGIEVEEKVVVCEMGPYEFVHYHDLEQELRAHNFDANLLPRESRFLLQPLVGDDWGANGKQVSTSALLYRSSHGNWLRGEYDMSCLTDQRSAVSLVALRIFGTVAEKAIWLSKRIWDHQAERNFTNGRNATTDVYMLLKDIWGKNLAGCGGEDVWKKLVEEVITKGGKNFDETLKDMEESYPNFLLSEDRFFSTLNKSTSNIWIDYYNLEAGDLVNMGEQEAKALIQDLIRIHQDRATNLTRVDAQSTLAALVNEDQARYRRTRESIKCRVANVRIEQLEGKPTGKYLRSLCRAAGISFDHNDKLSDLQSRLRDAARGELDERAYIDYVQCNAMSPLRYPRLGEIVVIRGGRYTFTGNDVSDTSIELRKAFVKAAEAIKQERIAKNLMLDDEKAECNFCGQTVPREVLHIVCECGHLVCKEHLGPVYCGGDEGERCASSLKGPTMPLEKINIPQRRLNLGSGKQEDALCPRISSKFQMLINTIKALPKDEFAIVFFQYFSQLEELLYALRKNGIGFVYTAPTANAQRKFDERMGDKLVKIDRLGSTGLPKLRDRCDERGIRWSQEEDVDDLRDKLQRWKNKFAKTIEHPKLRLLRIDDVSSAGSNFQYANHVMFITPFVVDLQEKYDSCMKQAIGRCVRFGQKKKVQVYHFVTANTVEVDILELRRQCHILVRPGMAIGRLQPAPVAEMKMREFGAARVDEEDTTMPDAAEASQPDNDGPDTPMSDAPDTTPDDPDKEERVTSNLGPQEIWKAMNEVNWLTTVGIEY</sequence>
<dbReference type="GO" id="GO:0008168">
    <property type="term" value="F:methyltransferase activity"/>
    <property type="evidence" value="ECO:0007669"/>
    <property type="project" value="UniProtKB-KW"/>
</dbReference>
<feature type="compositionally biased region" description="Low complexity" evidence="7">
    <location>
        <begin position="2364"/>
        <end position="2374"/>
    </location>
</feature>
<dbReference type="PANTHER" id="PTHR45626:SF26">
    <property type="entry name" value="FAMILY HELICASE, PUTATIVE (AFU_ORTHOLOGUE AFUA_2G09120)-RELATED"/>
    <property type="match status" value="1"/>
</dbReference>
<keyword evidence="2" id="KW-0808">Transferase</keyword>
<dbReference type="GO" id="GO:0006281">
    <property type="term" value="P:DNA repair"/>
    <property type="evidence" value="ECO:0007669"/>
    <property type="project" value="TreeGrafter"/>
</dbReference>
<feature type="region of interest" description="Disordered" evidence="7">
    <location>
        <begin position="1"/>
        <end position="94"/>
    </location>
</feature>
<evidence type="ECO:0000256" key="7">
    <source>
        <dbReference type="SAM" id="MobiDB-lite"/>
    </source>
</evidence>
<feature type="domain" description="Helicase ATP-binding" evidence="8">
    <location>
        <begin position="1215"/>
        <end position="1589"/>
    </location>
</feature>
<name>A0AAX6MFE8_9PEZI</name>
<feature type="compositionally biased region" description="Basic and acidic residues" evidence="7">
    <location>
        <begin position="38"/>
        <end position="49"/>
    </location>
</feature>
<evidence type="ECO:0000256" key="1">
    <source>
        <dbReference type="ARBA" id="ARBA00022603"/>
    </source>
</evidence>
<dbReference type="Pfam" id="PF00145">
    <property type="entry name" value="DNA_methylase"/>
    <property type="match status" value="1"/>
</dbReference>
<keyword evidence="5" id="KW-0067">ATP-binding</keyword>
<organism evidence="9 10">
    <name type="scientific">Daldinia eschscholtzii</name>
    <dbReference type="NCBI Taxonomy" id="292717"/>
    <lineage>
        <taxon>Eukaryota</taxon>
        <taxon>Fungi</taxon>
        <taxon>Dikarya</taxon>
        <taxon>Ascomycota</taxon>
        <taxon>Pezizomycotina</taxon>
        <taxon>Sordariomycetes</taxon>
        <taxon>Xylariomycetidae</taxon>
        <taxon>Xylariales</taxon>
        <taxon>Hypoxylaceae</taxon>
        <taxon>Daldinia</taxon>
    </lineage>
</organism>
<evidence type="ECO:0000256" key="2">
    <source>
        <dbReference type="ARBA" id="ARBA00022679"/>
    </source>
</evidence>
<accession>A0AAX6MFE8</accession>
<evidence type="ECO:0000256" key="4">
    <source>
        <dbReference type="ARBA" id="ARBA00022801"/>
    </source>
</evidence>
<evidence type="ECO:0000256" key="6">
    <source>
        <dbReference type="SAM" id="Coils"/>
    </source>
</evidence>
<dbReference type="EMBL" id="JBANMG010000007">
    <property type="protein sequence ID" value="KAK6951173.1"/>
    <property type="molecule type" value="Genomic_DNA"/>
</dbReference>
<dbReference type="SMART" id="SM00487">
    <property type="entry name" value="DEXDc"/>
    <property type="match status" value="1"/>
</dbReference>
<keyword evidence="6" id="KW-0175">Coiled coil</keyword>
<dbReference type="Proteomes" id="UP001369815">
    <property type="component" value="Unassembled WGS sequence"/>
</dbReference>
<protein>
    <recommendedName>
        <fullName evidence="8">Helicase ATP-binding domain-containing protein</fullName>
    </recommendedName>
</protein>
<keyword evidence="10" id="KW-1185">Reference proteome</keyword>
<dbReference type="PANTHER" id="PTHR45626">
    <property type="entry name" value="TRANSCRIPTION TERMINATION FACTOR 2-RELATED"/>
    <property type="match status" value="1"/>
</dbReference>
<feature type="region of interest" description="Disordered" evidence="7">
    <location>
        <begin position="2344"/>
        <end position="2393"/>
    </location>
</feature>
<gene>
    <name evidence="9" type="ORF">Daesc_007704</name>
</gene>
<dbReference type="InterPro" id="IPR038718">
    <property type="entry name" value="SNF2-like_sf"/>
</dbReference>
<evidence type="ECO:0000259" key="8">
    <source>
        <dbReference type="SMART" id="SM00487"/>
    </source>
</evidence>
<dbReference type="GO" id="GO:0005524">
    <property type="term" value="F:ATP binding"/>
    <property type="evidence" value="ECO:0007669"/>
    <property type="project" value="UniProtKB-KW"/>
</dbReference>
<dbReference type="Pfam" id="PF00176">
    <property type="entry name" value="SNF2-rel_dom"/>
    <property type="match status" value="1"/>
</dbReference>
<comment type="caution">
    <text evidence="9">The sequence shown here is derived from an EMBL/GenBank/DDBJ whole genome shotgun (WGS) entry which is preliminary data.</text>
</comment>
<dbReference type="InterPro" id="IPR029063">
    <property type="entry name" value="SAM-dependent_MTases_sf"/>
</dbReference>
<dbReference type="InterPro" id="IPR014001">
    <property type="entry name" value="Helicase_ATP-bd"/>
</dbReference>
<evidence type="ECO:0000256" key="3">
    <source>
        <dbReference type="ARBA" id="ARBA00022741"/>
    </source>
</evidence>
<dbReference type="InterPro" id="IPR027417">
    <property type="entry name" value="P-loop_NTPase"/>
</dbReference>
<keyword evidence="4" id="KW-0378">Hydrolase</keyword>
<dbReference type="Gene3D" id="3.40.50.300">
    <property type="entry name" value="P-loop containing nucleotide triphosphate hydrolases"/>
    <property type="match status" value="1"/>
</dbReference>
<keyword evidence="3" id="KW-0547">Nucleotide-binding</keyword>
<dbReference type="InterPro" id="IPR001525">
    <property type="entry name" value="C5_MeTfrase"/>
</dbReference>
<dbReference type="GO" id="GO:0016787">
    <property type="term" value="F:hydrolase activity"/>
    <property type="evidence" value="ECO:0007669"/>
    <property type="project" value="UniProtKB-KW"/>
</dbReference>
<feature type="coiled-coil region" evidence="6">
    <location>
        <begin position="2205"/>
        <end position="2232"/>
    </location>
</feature>
<dbReference type="GO" id="GO:0032259">
    <property type="term" value="P:methylation"/>
    <property type="evidence" value="ECO:0007669"/>
    <property type="project" value="UniProtKB-KW"/>
</dbReference>
<evidence type="ECO:0000256" key="5">
    <source>
        <dbReference type="ARBA" id="ARBA00022840"/>
    </source>
</evidence>
<evidence type="ECO:0000313" key="9">
    <source>
        <dbReference type="EMBL" id="KAK6951173.1"/>
    </source>
</evidence>